<gene>
    <name evidence="3" type="ORF">I633_03670</name>
</gene>
<dbReference type="EMBL" id="CP004846">
    <property type="protein sequence ID" value="AGP77016.1"/>
    <property type="molecule type" value="Genomic_DNA"/>
</dbReference>
<dbReference type="PATRIC" id="fig|1300253.3.peg.755"/>
<dbReference type="SUPFAM" id="SSF50952">
    <property type="entry name" value="Soluble quinoprotein glucose dehydrogenase"/>
    <property type="match status" value="1"/>
</dbReference>
<dbReference type="InterPro" id="IPR011042">
    <property type="entry name" value="6-blade_b-propeller_TolB-like"/>
</dbReference>
<proteinExistence type="predicted"/>
<evidence type="ECO:0000313" key="4">
    <source>
        <dbReference type="Proteomes" id="UP000014909"/>
    </source>
</evidence>
<name>S5ADY6_9ALTE</name>
<protein>
    <submittedName>
        <fullName evidence="3">Dehydrogenase</fullName>
    </submittedName>
</protein>
<evidence type="ECO:0000313" key="3">
    <source>
        <dbReference type="EMBL" id="AGP77016.1"/>
    </source>
</evidence>
<dbReference type="InterPro" id="IPR012938">
    <property type="entry name" value="Glc/Sorbosone_DH"/>
</dbReference>
<evidence type="ECO:0000256" key="1">
    <source>
        <dbReference type="SAM" id="SignalP"/>
    </source>
</evidence>
<dbReference type="PANTHER" id="PTHR19328">
    <property type="entry name" value="HEDGEHOG-INTERACTING PROTEIN"/>
    <property type="match status" value="1"/>
</dbReference>
<feature type="signal peptide" evidence="1">
    <location>
        <begin position="1"/>
        <end position="17"/>
    </location>
</feature>
<evidence type="ECO:0000259" key="2">
    <source>
        <dbReference type="Pfam" id="PF07995"/>
    </source>
</evidence>
<organism evidence="3 4">
    <name type="scientific">Alteromonas mediterranea 615</name>
    <dbReference type="NCBI Taxonomy" id="1300253"/>
    <lineage>
        <taxon>Bacteria</taxon>
        <taxon>Pseudomonadati</taxon>
        <taxon>Pseudomonadota</taxon>
        <taxon>Gammaproteobacteria</taxon>
        <taxon>Alteromonadales</taxon>
        <taxon>Alteromonadaceae</taxon>
        <taxon>Alteromonas/Salinimonas group</taxon>
        <taxon>Alteromonas</taxon>
    </lineage>
</organism>
<dbReference type="HOGENOM" id="CLU_012253_1_0_6"/>
<feature type="chain" id="PRO_5004527243" evidence="1">
    <location>
        <begin position="18"/>
        <end position="405"/>
    </location>
</feature>
<reference evidence="3 4" key="1">
    <citation type="journal article" date="2013" name="Genome Biol. Evol.">
        <title>Genomic Diversity of "Deep Ecotype" Alteromonas macleodii Isolates: Evidence for Pan-Mediterranean Clonal Frames.</title>
        <authorList>
            <person name="Lopez-Perez M."/>
            <person name="Gonzaga A."/>
            <person name="Rodriguez-Valera F."/>
        </authorList>
    </citation>
    <scope>NUCLEOTIDE SEQUENCE [LARGE SCALE GENOMIC DNA]</scope>
    <source>
        <strain evidence="4">'English Channel 615'</strain>
    </source>
</reference>
<accession>S5ADY6</accession>
<dbReference type="Pfam" id="PF07995">
    <property type="entry name" value="GSDH"/>
    <property type="match status" value="1"/>
</dbReference>
<dbReference type="AlphaFoldDB" id="S5ADY6"/>
<keyword evidence="1" id="KW-0732">Signal</keyword>
<dbReference type="Gene3D" id="2.120.10.30">
    <property type="entry name" value="TolB, C-terminal domain"/>
    <property type="match status" value="1"/>
</dbReference>
<sequence>MKSWLALSALLFTALLASESESVKNSTLNSTLNTTQPSVLQSLAERVEINTVIDALSYPKAITTVVDKEKSTTHIIITTRDGELIVVNDERKVSRFTLPLDNLYTKGQGGVLDILIPFTYPQDKTVLLSYSKGSDEVNHLAVVKAQLSLTAGISDVQLVLDVAQSKDTPVHYGGKLLQIDNVTKGENAKEHAFLVTTGDGFDYREQAQVVTSQLGKVLGFTINGKPLAAPAFPEAPYVFTLGHRNPQGLVHGADGQIFLHEHGPDGGDELNLLQKGNNYGWPVVTLGKDYSGARISPFSEYAGMTGPLVDWTPSIAPSSMLYYINSKQPHFSNTLLVTSLKAKALFAVSHDKNGYTSTKVFDALNERLRDIAVDSDGNILLLTDGENAKVIKLSFKEASLSKTND</sequence>
<dbReference type="Proteomes" id="UP000014909">
    <property type="component" value="Chromosome"/>
</dbReference>
<dbReference type="KEGG" id="amh:I633_03670"/>
<feature type="domain" description="Glucose/Sorbosone dehydrogenase" evidence="2">
    <location>
        <begin position="74"/>
        <end position="391"/>
    </location>
</feature>
<dbReference type="InterPro" id="IPR011041">
    <property type="entry name" value="Quinoprot_gluc/sorb_DH_b-prop"/>
</dbReference>
<dbReference type="BioCyc" id="AMAC1300253:G12YX-593-MONOMER"/>
<dbReference type="PANTHER" id="PTHR19328:SF75">
    <property type="entry name" value="ALDOSE SUGAR DEHYDROGENASE YLII"/>
    <property type="match status" value="1"/>
</dbReference>